<dbReference type="InterPro" id="IPR010998">
    <property type="entry name" value="Integrase_recombinase_N"/>
</dbReference>
<dbReference type="EMBL" id="BARV01019100">
    <property type="protein sequence ID" value="GAI27180.1"/>
    <property type="molecule type" value="Genomic_DNA"/>
</dbReference>
<dbReference type="AlphaFoldDB" id="X1NK49"/>
<gene>
    <name evidence="2" type="ORF">S06H3_32164</name>
</gene>
<sequence>MDIENIKDFLLQKQKDGASAQTRNLFLNAIKFFYRNVIKTNQKIDIRSAKRKKKLPVILSRNEIEKVIKATKNTKHKLLLSLAYRVKATAIYTPIPLFIKINK</sequence>
<evidence type="ECO:0000313" key="2">
    <source>
        <dbReference type="EMBL" id="GAI27180.1"/>
    </source>
</evidence>
<protein>
    <recommendedName>
        <fullName evidence="3">Core-binding (CB) domain-containing protein</fullName>
    </recommendedName>
</protein>
<dbReference type="SUPFAM" id="SSF56349">
    <property type="entry name" value="DNA breaking-rejoining enzymes"/>
    <property type="match status" value="1"/>
</dbReference>
<reference evidence="2" key="1">
    <citation type="journal article" date="2014" name="Front. Microbiol.">
        <title>High frequency of phylogenetically diverse reductive dehalogenase-homologous genes in deep subseafloor sedimentary metagenomes.</title>
        <authorList>
            <person name="Kawai M."/>
            <person name="Futagami T."/>
            <person name="Toyoda A."/>
            <person name="Takaki Y."/>
            <person name="Nishi S."/>
            <person name="Hori S."/>
            <person name="Arai W."/>
            <person name="Tsubouchi T."/>
            <person name="Morono Y."/>
            <person name="Uchiyama I."/>
            <person name="Ito T."/>
            <person name="Fujiyama A."/>
            <person name="Inagaki F."/>
            <person name="Takami H."/>
        </authorList>
    </citation>
    <scope>NUCLEOTIDE SEQUENCE</scope>
    <source>
        <strain evidence="2">Expedition CK06-06</strain>
    </source>
</reference>
<evidence type="ECO:0000256" key="1">
    <source>
        <dbReference type="ARBA" id="ARBA00023125"/>
    </source>
</evidence>
<name>X1NK49_9ZZZZ</name>
<evidence type="ECO:0008006" key="3">
    <source>
        <dbReference type="Google" id="ProtNLM"/>
    </source>
</evidence>
<proteinExistence type="predicted"/>
<dbReference type="GO" id="GO:0003677">
    <property type="term" value="F:DNA binding"/>
    <property type="evidence" value="ECO:0007669"/>
    <property type="project" value="UniProtKB-KW"/>
</dbReference>
<organism evidence="2">
    <name type="scientific">marine sediment metagenome</name>
    <dbReference type="NCBI Taxonomy" id="412755"/>
    <lineage>
        <taxon>unclassified sequences</taxon>
        <taxon>metagenomes</taxon>
        <taxon>ecological metagenomes</taxon>
    </lineage>
</organism>
<comment type="caution">
    <text evidence="2">The sequence shown here is derived from an EMBL/GenBank/DDBJ whole genome shotgun (WGS) entry which is preliminary data.</text>
</comment>
<dbReference type="InterPro" id="IPR011010">
    <property type="entry name" value="DNA_brk_join_enz"/>
</dbReference>
<accession>X1NK49</accession>
<dbReference type="Gene3D" id="1.10.150.130">
    <property type="match status" value="1"/>
</dbReference>
<keyword evidence="1" id="KW-0238">DNA-binding</keyword>